<dbReference type="InterPro" id="IPR037914">
    <property type="entry name" value="SpoVT-AbrB_sf"/>
</dbReference>
<name>A0A2P7STG0_9HYPH</name>
<dbReference type="Proteomes" id="UP000241229">
    <property type="component" value="Unassembled WGS sequence"/>
</dbReference>
<dbReference type="Pfam" id="PF04014">
    <property type="entry name" value="MazE_antitoxin"/>
    <property type="match status" value="1"/>
</dbReference>
<organism evidence="3 4">
    <name type="scientific">Kumtagia ephedrae</name>
    <dbReference type="NCBI Taxonomy" id="2116701"/>
    <lineage>
        <taxon>Bacteria</taxon>
        <taxon>Pseudomonadati</taxon>
        <taxon>Pseudomonadota</taxon>
        <taxon>Alphaproteobacteria</taxon>
        <taxon>Hyphomicrobiales</taxon>
        <taxon>Phyllobacteriaceae</taxon>
        <taxon>Kumtagia</taxon>
    </lineage>
</organism>
<evidence type="ECO:0000313" key="3">
    <source>
        <dbReference type="EMBL" id="PSJ65773.1"/>
    </source>
</evidence>
<dbReference type="OrthoDB" id="7161066at2"/>
<dbReference type="InterPro" id="IPR007159">
    <property type="entry name" value="SpoVT-AbrB_dom"/>
</dbReference>
<feature type="domain" description="SpoVT-AbrB" evidence="2">
    <location>
        <begin position="25"/>
        <end position="70"/>
    </location>
</feature>
<reference evidence="3 4" key="1">
    <citation type="submission" date="2018-03" db="EMBL/GenBank/DDBJ databases">
        <title>The draft genome of Mesorhizobium sp. 6GN-30.</title>
        <authorList>
            <person name="Liu L."/>
            <person name="Li L."/>
            <person name="Wang T."/>
            <person name="Zhang X."/>
            <person name="Liang L."/>
        </authorList>
    </citation>
    <scope>NUCLEOTIDE SEQUENCE [LARGE SCALE GENOMIC DNA]</scope>
    <source>
        <strain evidence="3 4">6GN30</strain>
    </source>
</reference>
<comment type="caution">
    <text evidence="3">The sequence shown here is derived from an EMBL/GenBank/DDBJ whole genome shotgun (WGS) entry which is preliminary data.</text>
</comment>
<keyword evidence="1 3" id="KW-0238">DNA-binding</keyword>
<accession>A0A2P7STG0</accession>
<evidence type="ECO:0000259" key="2">
    <source>
        <dbReference type="PROSITE" id="PS51740"/>
    </source>
</evidence>
<dbReference type="GO" id="GO:0003677">
    <property type="term" value="F:DNA binding"/>
    <property type="evidence" value="ECO:0007669"/>
    <property type="project" value="UniProtKB-UniRule"/>
</dbReference>
<dbReference type="EMBL" id="PXYK01000001">
    <property type="protein sequence ID" value="PSJ65773.1"/>
    <property type="molecule type" value="Genomic_DNA"/>
</dbReference>
<sequence>MPGPKGFSEDQQPYEGAGALQSVSYARLKIDSAGRIVIPAEMRAAMMVKPGDTVTAEVVEGEFRIVSPDVAVRRAQAFANKFKADHPGISVVDELIAERREEARKDLEEANAWRATRGLPPLE</sequence>
<dbReference type="SMART" id="SM00966">
    <property type="entry name" value="SpoVT_AbrB"/>
    <property type="match status" value="1"/>
</dbReference>
<keyword evidence="4" id="KW-1185">Reference proteome</keyword>
<dbReference type="RefSeq" id="WP_106770315.1">
    <property type="nucleotide sequence ID" value="NZ_PXYK01000001.1"/>
</dbReference>
<proteinExistence type="predicted"/>
<evidence type="ECO:0000313" key="4">
    <source>
        <dbReference type="Proteomes" id="UP000241229"/>
    </source>
</evidence>
<dbReference type="PROSITE" id="PS51740">
    <property type="entry name" value="SPOVT_ABRB"/>
    <property type="match status" value="1"/>
</dbReference>
<dbReference type="SUPFAM" id="SSF89447">
    <property type="entry name" value="AbrB/MazE/MraZ-like"/>
    <property type="match status" value="1"/>
</dbReference>
<gene>
    <name evidence="3" type="ORF">C7I84_01225</name>
</gene>
<dbReference type="NCBIfam" id="TIGR01439">
    <property type="entry name" value="lp_hng_hel_AbrB"/>
    <property type="match status" value="1"/>
</dbReference>
<protein>
    <submittedName>
        <fullName evidence="3">AbrB/MazE/SpoVT family DNA-binding domain-containing protein</fullName>
    </submittedName>
</protein>
<dbReference type="Gene3D" id="2.10.260.10">
    <property type="match status" value="1"/>
</dbReference>
<evidence type="ECO:0000256" key="1">
    <source>
        <dbReference type="PROSITE-ProRule" id="PRU01076"/>
    </source>
</evidence>
<dbReference type="AlphaFoldDB" id="A0A2P7STG0"/>